<dbReference type="Proteomes" id="UP000628669">
    <property type="component" value="Unassembled WGS sequence"/>
</dbReference>
<protein>
    <submittedName>
        <fullName evidence="1">Uncharacterized protein</fullName>
    </submittedName>
</protein>
<name>A0ABS1FV44_9FLAO</name>
<comment type="caution">
    <text evidence="1">The sequence shown here is derived from an EMBL/GenBank/DDBJ whole genome shotgun (WGS) entry which is preliminary data.</text>
</comment>
<evidence type="ECO:0000313" key="1">
    <source>
        <dbReference type="EMBL" id="MBK1896133.1"/>
    </source>
</evidence>
<keyword evidence="2" id="KW-1185">Reference proteome</keyword>
<gene>
    <name evidence="1" type="ORF">JHL15_10245</name>
</gene>
<sequence length="202" mass="24218">MKIMLMFSILFSNLIFSQIIVPSDYIKIPDTLRSRNDLYKFIIPNQKYEYWKVMRKDDTLEEKLIYENKEVKNIKYVKTHSSEKGFFRECLPGWCFTYITAYQNKKPKYFTSERELKDFIGYVDNLPEALLLARTYNLLFDYKNPIGGSFKIDKDFIYLYLAKFENCPVSREAFYVKINRKTGVLEYESKGIYYKTSDCYLS</sequence>
<organism evidence="1 2">
    <name type="scientific">Chryseobacterium paridis</name>
    <dbReference type="NCBI Taxonomy" id="2800328"/>
    <lineage>
        <taxon>Bacteria</taxon>
        <taxon>Pseudomonadati</taxon>
        <taxon>Bacteroidota</taxon>
        <taxon>Flavobacteriia</taxon>
        <taxon>Flavobacteriales</taxon>
        <taxon>Weeksellaceae</taxon>
        <taxon>Chryseobacterium group</taxon>
        <taxon>Chryseobacterium</taxon>
    </lineage>
</organism>
<accession>A0ABS1FV44</accession>
<evidence type="ECO:0000313" key="2">
    <source>
        <dbReference type="Proteomes" id="UP000628669"/>
    </source>
</evidence>
<dbReference type="EMBL" id="JAENHK010000010">
    <property type="protein sequence ID" value="MBK1896133.1"/>
    <property type="molecule type" value="Genomic_DNA"/>
</dbReference>
<reference evidence="2" key="1">
    <citation type="submission" date="2021-01" db="EMBL/GenBank/DDBJ databases">
        <title>Genome public.</title>
        <authorList>
            <person name="Liu C."/>
            <person name="Sun Q."/>
        </authorList>
    </citation>
    <scope>NUCLEOTIDE SEQUENCE [LARGE SCALE GENOMIC DNA]</scope>
    <source>
        <strain evidence="2">YIM B02567</strain>
    </source>
</reference>
<dbReference type="RefSeq" id="WP_200245533.1">
    <property type="nucleotide sequence ID" value="NZ_JAENHK010000010.1"/>
</dbReference>
<proteinExistence type="predicted"/>